<organism evidence="2 3">
    <name type="scientific">Zootermopsis nevadensis</name>
    <name type="common">Dampwood termite</name>
    <dbReference type="NCBI Taxonomy" id="136037"/>
    <lineage>
        <taxon>Eukaryota</taxon>
        <taxon>Metazoa</taxon>
        <taxon>Ecdysozoa</taxon>
        <taxon>Arthropoda</taxon>
        <taxon>Hexapoda</taxon>
        <taxon>Insecta</taxon>
        <taxon>Pterygota</taxon>
        <taxon>Neoptera</taxon>
        <taxon>Polyneoptera</taxon>
        <taxon>Dictyoptera</taxon>
        <taxon>Blattodea</taxon>
        <taxon>Blattoidea</taxon>
        <taxon>Termitoidae</taxon>
        <taxon>Termopsidae</taxon>
        <taxon>Zootermopsis</taxon>
    </lineage>
</organism>
<proteinExistence type="predicted"/>
<sequence>MTKRGLENCVTVPQDSPPSPPPPMASPAPTSTPPPHQSTSPPIMLATMTPVSVIGLEKEFGDEDDDNQKPVSLYQTHIITSNQLKDEFGPDEDEKNSSDVTYEERVRTPHEQAKELSVRTDETSATETIPQVHLVDPGTGATVVATTTGAPNNATVSVVVQQPQLLNQAYQQQPGAGTTVLVLSELVEDMSPVIGIR</sequence>
<reference evidence="2 3" key="1">
    <citation type="journal article" date="2014" name="Nat. Commun.">
        <title>Molecular traces of alternative social organization in a termite genome.</title>
        <authorList>
            <person name="Terrapon N."/>
            <person name="Li C."/>
            <person name="Robertson H.M."/>
            <person name="Ji L."/>
            <person name="Meng X."/>
            <person name="Booth W."/>
            <person name="Chen Z."/>
            <person name="Childers C.P."/>
            <person name="Glastad K.M."/>
            <person name="Gokhale K."/>
            <person name="Gowin J."/>
            <person name="Gronenberg W."/>
            <person name="Hermansen R.A."/>
            <person name="Hu H."/>
            <person name="Hunt B.G."/>
            <person name="Huylmans A.K."/>
            <person name="Khalil S.M."/>
            <person name="Mitchell R.D."/>
            <person name="Munoz-Torres M.C."/>
            <person name="Mustard J.A."/>
            <person name="Pan H."/>
            <person name="Reese J.T."/>
            <person name="Scharf M.E."/>
            <person name="Sun F."/>
            <person name="Vogel H."/>
            <person name="Xiao J."/>
            <person name="Yang W."/>
            <person name="Yang Z."/>
            <person name="Yang Z."/>
            <person name="Zhou J."/>
            <person name="Zhu J."/>
            <person name="Brent C.S."/>
            <person name="Elsik C.G."/>
            <person name="Goodisman M.A."/>
            <person name="Liberles D.A."/>
            <person name="Roe R.M."/>
            <person name="Vargo E.L."/>
            <person name="Vilcinskas A."/>
            <person name="Wang J."/>
            <person name="Bornberg-Bauer E."/>
            <person name="Korb J."/>
            <person name="Zhang G."/>
            <person name="Liebig J."/>
        </authorList>
    </citation>
    <scope>NUCLEOTIDE SEQUENCE [LARGE SCALE GENOMIC DNA]</scope>
    <source>
        <tissue evidence="2">Whole organism</tissue>
    </source>
</reference>
<dbReference type="eggNOG" id="ENOG502T1SE">
    <property type="taxonomic scope" value="Eukaryota"/>
</dbReference>
<evidence type="ECO:0000256" key="1">
    <source>
        <dbReference type="SAM" id="MobiDB-lite"/>
    </source>
</evidence>
<feature type="compositionally biased region" description="Pro residues" evidence="1">
    <location>
        <begin position="15"/>
        <end position="36"/>
    </location>
</feature>
<dbReference type="EMBL" id="KK852408">
    <property type="protein sequence ID" value="KDR24495.1"/>
    <property type="molecule type" value="Genomic_DNA"/>
</dbReference>
<accession>A0A067RUK8</accession>
<evidence type="ECO:0000313" key="2">
    <source>
        <dbReference type="EMBL" id="KDR24495.1"/>
    </source>
</evidence>
<name>A0A067RUK8_ZOONE</name>
<evidence type="ECO:0000313" key="3">
    <source>
        <dbReference type="Proteomes" id="UP000027135"/>
    </source>
</evidence>
<dbReference type="Proteomes" id="UP000027135">
    <property type="component" value="Unassembled WGS sequence"/>
</dbReference>
<dbReference type="InParanoid" id="A0A067RUK8"/>
<dbReference type="AlphaFoldDB" id="A0A067RUK8"/>
<feature type="compositionally biased region" description="Basic and acidic residues" evidence="1">
    <location>
        <begin position="102"/>
        <end position="122"/>
    </location>
</feature>
<protein>
    <submittedName>
        <fullName evidence="2">Uncharacterized protein</fullName>
    </submittedName>
</protein>
<keyword evidence="3" id="KW-1185">Reference proteome</keyword>
<gene>
    <name evidence="2" type="ORF">L798_10783</name>
</gene>
<feature type="region of interest" description="Disordered" evidence="1">
    <location>
        <begin position="82"/>
        <end position="126"/>
    </location>
</feature>
<feature type="region of interest" description="Disordered" evidence="1">
    <location>
        <begin position="1"/>
        <end position="45"/>
    </location>
</feature>